<protein>
    <submittedName>
        <fullName evidence="3">Uncharacterized protein</fullName>
    </submittedName>
</protein>
<dbReference type="AlphaFoldDB" id="A0A9K3GN26"/>
<proteinExistence type="predicted"/>
<feature type="region of interest" description="Disordered" evidence="2">
    <location>
        <begin position="362"/>
        <end position="382"/>
    </location>
</feature>
<keyword evidence="4" id="KW-1185">Reference proteome</keyword>
<sequence length="525" mass="58256">VDDPSTLQSLCSVRRGSTVLNDATPYRCIGAGLKDVSLPTIRCSIGSPRPRFTQPSTQAASTAWKALSKRLGARDTGLSDDVVDLLCWAGDVVRGVVVDDLFFTSCTQAEEGHLVEVLSLWLGETRLHVMDGQFGCAVNPRIIVRPTEKRLEVSSGQLTPSQVCCRSDGEPTPQHVLSSHVWDQWCSRGIPTLVFMRDTPLATSHTYRQRREGCSFTKSLFAVKAHIRRSGSQVGSWVPLPVLAAAAHLSSSSETSALKGHIGTSLLRQTYSSLGTCRVSVTSPEESCLPEVPGAEEWKEDIRQLIQSEKCTAIPGHTMSQKGWEVVLEGLSAQGSYPSEGLGGLLDLQCSLHSLCVFNPHDEDSDAESDSGDTHTSKRERERVLKARCKSLAASLRDKTTECKRLRDSNEVLAQENDDLTGRLEDAHTRNEECKEKIETCEEDMHLAVQEDQVEYEGLWASYLRVVEERDAYIQERDAAVERAEQAERRDRERETLLADMEEKVKRREAESKVFRDVVERIAGT</sequence>
<evidence type="ECO:0000313" key="4">
    <source>
        <dbReference type="Proteomes" id="UP000265618"/>
    </source>
</evidence>
<dbReference type="Proteomes" id="UP000265618">
    <property type="component" value="Unassembled WGS sequence"/>
</dbReference>
<evidence type="ECO:0000256" key="2">
    <source>
        <dbReference type="SAM" id="MobiDB-lite"/>
    </source>
</evidence>
<feature type="coiled-coil region" evidence="1">
    <location>
        <begin position="396"/>
        <end position="504"/>
    </location>
</feature>
<feature type="non-terminal residue" evidence="3">
    <location>
        <position position="525"/>
    </location>
</feature>
<accession>A0A9K3GN26</accession>
<name>A0A9K3GN26_9EUKA</name>
<feature type="compositionally biased region" description="Basic and acidic residues" evidence="2">
    <location>
        <begin position="372"/>
        <end position="382"/>
    </location>
</feature>
<organism evidence="3 4">
    <name type="scientific">Kipferlia bialata</name>
    <dbReference type="NCBI Taxonomy" id="797122"/>
    <lineage>
        <taxon>Eukaryota</taxon>
        <taxon>Metamonada</taxon>
        <taxon>Carpediemonas-like organisms</taxon>
        <taxon>Kipferlia</taxon>
    </lineage>
</organism>
<evidence type="ECO:0000256" key="1">
    <source>
        <dbReference type="SAM" id="Coils"/>
    </source>
</evidence>
<keyword evidence="1" id="KW-0175">Coiled coil</keyword>
<dbReference type="EMBL" id="BDIP01004367">
    <property type="protein sequence ID" value="GIQ88768.1"/>
    <property type="molecule type" value="Genomic_DNA"/>
</dbReference>
<gene>
    <name evidence="3" type="ORF">KIPB_011094</name>
</gene>
<evidence type="ECO:0000313" key="3">
    <source>
        <dbReference type="EMBL" id="GIQ88768.1"/>
    </source>
</evidence>
<reference evidence="3 4" key="1">
    <citation type="journal article" date="2018" name="PLoS ONE">
        <title>The draft genome of Kipferlia bialata reveals reductive genome evolution in fornicate parasites.</title>
        <authorList>
            <person name="Tanifuji G."/>
            <person name="Takabayashi S."/>
            <person name="Kume K."/>
            <person name="Takagi M."/>
            <person name="Nakayama T."/>
            <person name="Kamikawa R."/>
            <person name="Inagaki Y."/>
            <person name="Hashimoto T."/>
        </authorList>
    </citation>
    <scope>NUCLEOTIDE SEQUENCE [LARGE SCALE GENOMIC DNA]</scope>
    <source>
        <strain evidence="3">NY0173</strain>
    </source>
</reference>
<comment type="caution">
    <text evidence="3">The sequence shown here is derived from an EMBL/GenBank/DDBJ whole genome shotgun (WGS) entry which is preliminary data.</text>
</comment>